<feature type="region of interest" description="Disordered" evidence="1">
    <location>
        <begin position="92"/>
        <end position="113"/>
    </location>
</feature>
<dbReference type="Pfam" id="PF07530">
    <property type="entry name" value="PRE_C2HC"/>
    <property type="match status" value="1"/>
</dbReference>
<sequence>MGVTPLATLISSLLLGTKINDSEFSTNNQNKQNTSLSNRKVLIEQMLHKDPLINRQRSSSFSEYPLLKQQTVDSQDKIGNIDTNKDIEFQENSEGNWTEVKRKRQRNSPEMTRNLKQTKLNNYWLSQPVSTSNSFASLEEEDQQETNTDLNEKTTKLPPIFIDKVSNMQPLIKLLNDHANGNYEAKVLRNEQVKILLKTLEVYTTIVKQLELKNTEFYTYKPKQERNFKVVLKNMHPSTDTDEIKKALDKLGHTVTNIWNIKQRRTEKALPMFIVELQSKTNNKHIYEIKSLMHCRIIFEPPRPRRDIPQCANCQQYGHTKTYCRRKPKCIKCAGDHTSAQCARKGRSENVKCILCERNHPANYKGCIAYKNLQKLKYPPLRKKQSLVAQMNNPDAKILTSYQTTRPEITYAQSAKRNENLNKSPQEDNAPQSNNKSNEMSEITDMLKQIMQQMITLTNLLLALTTKISQNSIP</sequence>
<organism evidence="3 4">
    <name type="scientific">Lasius platythorax</name>
    <dbReference type="NCBI Taxonomy" id="488582"/>
    <lineage>
        <taxon>Eukaryota</taxon>
        <taxon>Metazoa</taxon>
        <taxon>Ecdysozoa</taxon>
        <taxon>Arthropoda</taxon>
        <taxon>Hexapoda</taxon>
        <taxon>Insecta</taxon>
        <taxon>Pterygota</taxon>
        <taxon>Neoptera</taxon>
        <taxon>Endopterygota</taxon>
        <taxon>Hymenoptera</taxon>
        <taxon>Apocrita</taxon>
        <taxon>Aculeata</taxon>
        <taxon>Formicoidea</taxon>
        <taxon>Formicidae</taxon>
        <taxon>Formicinae</taxon>
        <taxon>Lasius</taxon>
        <taxon>Lasius</taxon>
    </lineage>
</organism>
<dbReference type="SMART" id="SM00596">
    <property type="entry name" value="PRE_C2HC"/>
    <property type="match status" value="1"/>
</dbReference>
<name>A0AAV2NE15_9HYME</name>
<feature type="domain" description="Pre-C2HC" evidence="2">
    <location>
        <begin position="241"/>
        <end position="309"/>
    </location>
</feature>
<keyword evidence="4" id="KW-1185">Reference proteome</keyword>
<feature type="region of interest" description="Disordered" evidence="1">
    <location>
        <begin position="417"/>
        <end position="438"/>
    </location>
</feature>
<evidence type="ECO:0000313" key="3">
    <source>
        <dbReference type="EMBL" id="CAL1678243.1"/>
    </source>
</evidence>
<dbReference type="AlphaFoldDB" id="A0AAV2NE15"/>
<evidence type="ECO:0000259" key="2">
    <source>
        <dbReference type="SMART" id="SM00596"/>
    </source>
</evidence>
<dbReference type="EMBL" id="OZ034837">
    <property type="protein sequence ID" value="CAL1678243.1"/>
    <property type="molecule type" value="Genomic_DNA"/>
</dbReference>
<gene>
    <name evidence="3" type="ORF">LPLAT_LOCUS4138</name>
</gene>
<accession>A0AAV2NE15</accession>
<dbReference type="Proteomes" id="UP001497644">
    <property type="component" value="Chromosome 14"/>
</dbReference>
<evidence type="ECO:0000256" key="1">
    <source>
        <dbReference type="SAM" id="MobiDB-lite"/>
    </source>
</evidence>
<reference evidence="3" key="1">
    <citation type="submission" date="2024-04" db="EMBL/GenBank/DDBJ databases">
        <authorList>
            <consortium name="Molecular Ecology Group"/>
        </authorList>
    </citation>
    <scope>NUCLEOTIDE SEQUENCE</scope>
</reference>
<protein>
    <recommendedName>
        <fullName evidence="2">Pre-C2HC domain-containing protein</fullName>
    </recommendedName>
</protein>
<dbReference type="InterPro" id="IPR006579">
    <property type="entry name" value="Pre_C2HC_dom"/>
</dbReference>
<evidence type="ECO:0000313" key="4">
    <source>
        <dbReference type="Proteomes" id="UP001497644"/>
    </source>
</evidence>
<proteinExistence type="predicted"/>